<evidence type="ECO:0000256" key="11">
    <source>
        <dbReference type="ARBA" id="ARBA00022797"/>
    </source>
</evidence>
<dbReference type="PIRSF" id="PIRSF001112">
    <property type="entry name" value="Epoxide_hydrolase"/>
    <property type="match status" value="1"/>
</dbReference>
<keyword evidence="8" id="KW-0488">Methylation</keyword>
<keyword evidence="14" id="KW-0492">Microsome</keyword>
<dbReference type="GO" id="GO:0009636">
    <property type="term" value="P:response to toxic substance"/>
    <property type="evidence" value="ECO:0007669"/>
    <property type="project" value="UniProtKB-KW"/>
</dbReference>
<comment type="catalytic activity">
    <reaction evidence="2 19">
        <text>1-(4-methoxyphenyl)-N-methyl-N-[(3-methyloxetan-3-yl)methyl]methanamine + H2O = 2-{[(4-methoxybenzyl)(methyl)amino]methyl}-2-methylpropane-1,3-diol</text>
        <dbReference type="Rhea" id="RHEA:55764"/>
        <dbReference type="ChEBI" id="CHEBI:15377"/>
        <dbReference type="ChEBI" id="CHEBI:139161"/>
        <dbReference type="ChEBI" id="CHEBI:139164"/>
        <dbReference type="EC" id="3.3.2.9"/>
    </reaction>
</comment>
<evidence type="ECO:0000256" key="14">
    <source>
        <dbReference type="ARBA" id="ARBA00022848"/>
    </source>
</evidence>
<evidence type="ECO:0000256" key="12">
    <source>
        <dbReference type="ARBA" id="ARBA00022801"/>
    </source>
</evidence>
<dbReference type="OrthoDB" id="7130006at2759"/>
<keyword evidence="23" id="KW-1185">Reference proteome</keyword>
<dbReference type="AlphaFoldDB" id="A0A8C5QYA2"/>
<evidence type="ECO:0000256" key="18">
    <source>
        <dbReference type="ARBA" id="ARBA00047476"/>
    </source>
</evidence>
<proteinExistence type="inferred from homology"/>
<name>A0A8C5QYA2_9ANUR</name>
<organism evidence="22 23">
    <name type="scientific">Leptobrachium leishanense</name>
    <name type="common">Leishan spiny toad</name>
    <dbReference type="NCBI Taxonomy" id="445787"/>
    <lineage>
        <taxon>Eukaryota</taxon>
        <taxon>Metazoa</taxon>
        <taxon>Chordata</taxon>
        <taxon>Craniata</taxon>
        <taxon>Vertebrata</taxon>
        <taxon>Euteleostomi</taxon>
        <taxon>Amphibia</taxon>
        <taxon>Batrachia</taxon>
        <taxon>Anura</taxon>
        <taxon>Pelobatoidea</taxon>
        <taxon>Megophryidae</taxon>
        <taxon>Leptobrachium</taxon>
    </lineage>
</organism>
<evidence type="ECO:0000256" key="7">
    <source>
        <dbReference type="ARBA" id="ARBA00010088"/>
    </source>
</evidence>
<comment type="catalytic activity">
    <reaction evidence="4">
        <text>8,9-epoxy-(5Z,11Z,14Z)-eicosatrienoate + H2O = 8,9-dihydroxy-(5Z,11Z,14Z)-eicosatrienoate</text>
        <dbReference type="Rhea" id="RHEA:44048"/>
        <dbReference type="ChEBI" id="CHEBI:15377"/>
        <dbReference type="ChEBI" id="CHEBI:84025"/>
        <dbReference type="ChEBI" id="CHEBI:84032"/>
    </reaction>
    <physiologicalReaction direction="left-to-right" evidence="4">
        <dbReference type="Rhea" id="RHEA:44049"/>
    </physiologicalReaction>
</comment>
<comment type="subcellular location">
    <subcellularLocation>
        <location evidence="6">Endoplasmic reticulum membrane</location>
        <topology evidence="6">Single-pass type III membrane protein</topology>
    </subcellularLocation>
    <subcellularLocation>
        <location evidence="5">Microsome membrane</location>
        <topology evidence="5">Single-pass type III membrane protein</topology>
    </subcellularLocation>
</comment>
<evidence type="ECO:0000313" key="23">
    <source>
        <dbReference type="Proteomes" id="UP000694569"/>
    </source>
</evidence>
<dbReference type="Gene3D" id="3.40.50.1820">
    <property type="entry name" value="alpha/beta hydrolase"/>
    <property type="match status" value="1"/>
</dbReference>
<keyword evidence="9" id="KW-0216">Detoxification</keyword>
<keyword evidence="17 19" id="KW-0472">Membrane</keyword>
<reference evidence="22" key="2">
    <citation type="submission" date="2025-09" db="UniProtKB">
        <authorList>
            <consortium name="Ensembl"/>
        </authorList>
    </citation>
    <scope>IDENTIFICATION</scope>
</reference>
<dbReference type="PANTHER" id="PTHR21661">
    <property type="entry name" value="EPOXIDE HYDROLASE 1-RELATED"/>
    <property type="match status" value="1"/>
</dbReference>
<evidence type="ECO:0000256" key="8">
    <source>
        <dbReference type="ARBA" id="ARBA00022481"/>
    </source>
</evidence>
<feature type="transmembrane region" description="Helical" evidence="20">
    <location>
        <begin position="65"/>
        <end position="83"/>
    </location>
</feature>
<protein>
    <recommendedName>
        <fullName evidence="19">Epoxide hydrolase</fullName>
        <ecNumber evidence="19">3.3.2.9</ecNumber>
    </recommendedName>
</protein>
<dbReference type="InterPro" id="IPR000639">
    <property type="entry name" value="Epox_hydrolase-like"/>
</dbReference>
<dbReference type="InterPro" id="IPR010497">
    <property type="entry name" value="Epoxide_hydro_N"/>
</dbReference>
<feature type="transmembrane region" description="Helical" evidence="20">
    <location>
        <begin position="310"/>
        <end position="330"/>
    </location>
</feature>
<dbReference type="GO" id="GO:0005789">
    <property type="term" value="C:endoplasmic reticulum membrane"/>
    <property type="evidence" value="ECO:0007669"/>
    <property type="project" value="UniProtKB-SubCell"/>
</dbReference>
<dbReference type="Proteomes" id="UP000694569">
    <property type="component" value="Unplaced"/>
</dbReference>
<evidence type="ECO:0000256" key="16">
    <source>
        <dbReference type="ARBA" id="ARBA00023098"/>
    </source>
</evidence>
<keyword evidence="16" id="KW-0443">Lipid metabolism</keyword>
<dbReference type="PANTHER" id="PTHR21661:SF78">
    <property type="entry name" value="EPOXIDE HYDROLASE 1"/>
    <property type="match status" value="1"/>
</dbReference>
<comment type="catalytic activity">
    <reaction evidence="3">
        <text>cis-stilbene oxide + H2O = (1R,2R)-hydrobenzoin</text>
        <dbReference type="Rhea" id="RHEA:23900"/>
        <dbReference type="ChEBI" id="CHEBI:15377"/>
        <dbReference type="ChEBI" id="CHEBI:50004"/>
        <dbReference type="ChEBI" id="CHEBI:50014"/>
        <dbReference type="EC" id="3.3.2.9"/>
    </reaction>
    <physiologicalReaction direction="left-to-right" evidence="3">
        <dbReference type="Rhea" id="RHEA:23901"/>
    </physiologicalReaction>
</comment>
<dbReference type="GO" id="GO:0019369">
    <property type="term" value="P:arachidonate metabolic process"/>
    <property type="evidence" value="ECO:0007669"/>
    <property type="project" value="TreeGrafter"/>
</dbReference>
<evidence type="ECO:0000256" key="20">
    <source>
        <dbReference type="SAM" id="Phobius"/>
    </source>
</evidence>
<evidence type="ECO:0000256" key="9">
    <source>
        <dbReference type="ARBA" id="ARBA00022575"/>
    </source>
</evidence>
<dbReference type="InterPro" id="IPR016292">
    <property type="entry name" value="Epoxide_hydrolase"/>
</dbReference>
<dbReference type="PRINTS" id="PR00412">
    <property type="entry name" value="EPOXHYDRLASE"/>
</dbReference>
<evidence type="ECO:0000256" key="17">
    <source>
        <dbReference type="ARBA" id="ARBA00023136"/>
    </source>
</evidence>
<evidence type="ECO:0000256" key="5">
    <source>
        <dbReference type="ARBA" id="ARBA00004390"/>
    </source>
</evidence>
<evidence type="ECO:0000256" key="19">
    <source>
        <dbReference type="PIRNR" id="PIRNR001112"/>
    </source>
</evidence>
<comment type="similarity">
    <text evidence="7 19">Belongs to the peptidase S33 family.</text>
</comment>
<keyword evidence="12 19" id="KW-0378">Hydrolase</keyword>
<comment type="catalytic activity">
    <reaction evidence="18">
        <text>2-(5Z,8Z,11Z,14Z-eicosatetraenoyl)-glycerol + H2O = glycerol + (5Z,8Z,11Z,14Z)-eicosatetraenoate + H(+)</text>
        <dbReference type="Rhea" id="RHEA:26132"/>
        <dbReference type="ChEBI" id="CHEBI:15377"/>
        <dbReference type="ChEBI" id="CHEBI:15378"/>
        <dbReference type="ChEBI" id="CHEBI:17754"/>
        <dbReference type="ChEBI" id="CHEBI:32395"/>
        <dbReference type="ChEBI" id="CHEBI:52392"/>
    </reaction>
    <physiologicalReaction direction="left-to-right" evidence="18">
        <dbReference type="Rhea" id="RHEA:26133"/>
    </physiologicalReaction>
</comment>
<evidence type="ECO:0000256" key="3">
    <source>
        <dbReference type="ARBA" id="ARBA00001306"/>
    </source>
</evidence>
<evidence type="ECO:0000256" key="13">
    <source>
        <dbReference type="ARBA" id="ARBA00022824"/>
    </source>
</evidence>
<evidence type="ECO:0000259" key="21">
    <source>
        <dbReference type="Pfam" id="PF06441"/>
    </source>
</evidence>
<comment type="catalytic activity">
    <reaction evidence="1">
        <text>11,12-epoxy-(5Z,8Z,14Z)-eicosatrienoate + H2O = 11,12-dihydroxy-(5Z,8Z,14Z)-eicosatrienoate</text>
        <dbReference type="Rhea" id="RHEA:44044"/>
        <dbReference type="ChEBI" id="CHEBI:15377"/>
        <dbReference type="ChEBI" id="CHEBI:76625"/>
        <dbReference type="ChEBI" id="CHEBI:84031"/>
    </reaction>
    <physiologicalReaction direction="left-to-right" evidence="1">
        <dbReference type="Rhea" id="RHEA:44045"/>
    </physiologicalReaction>
</comment>
<accession>A0A8C5QYA2</accession>
<keyword evidence="10 20" id="KW-0812">Transmembrane</keyword>
<comment type="function">
    <text evidence="19">Biotransformation enzyme that catalyzes the hydrolysis of arene and aliphatic epoxides to less reactive and more water soluble dihydrodiols by the trans addition of water.</text>
</comment>
<keyword evidence="13 19" id="KW-0256">Endoplasmic reticulum</keyword>
<dbReference type="Pfam" id="PF06441">
    <property type="entry name" value="EHN"/>
    <property type="match status" value="1"/>
</dbReference>
<evidence type="ECO:0000256" key="6">
    <source>
        <dbReference type="ARBA" id="ARBA00004643"/>
    </source>
</evidence>
<evidence type="ECO:0000313" key="22">
    <source>
        <dbReference type="Ensembl" id="ENSLLEP00000044811.1"/>
    </source>
</evidence>
<feature type="domain" description="Epoxide hydrolase N-terminal" evidence="21">
    <location>
        <begin position="112"/>
        <end position="221"/>
    </location>
</feature>
<dbReference type="GO" id="GO:0033961">
    <property type="term" value="F:cis-stilbene-oxide hydrolase activity"/>
    <property type="evidence" value="ECO:0007669"/>
    <property type="project" value="UniProtKB-UniRule"/>
</dbReference>
<dbReference type="GeneTree" id="ENSGT00390000002210"/>
<evidence type="ECO:0000256" key="15">
    <source>
        <dbReference type="ARBA" id="ARBA00022989"/>
    </source>
</evidence>
<evidence type="ECO:0000256" key="10">
    <source>
        <dbReference type="ARBA" id="ARBA00022692"/>
    </source>
</evidence>
<dbReference type="Ensembl" id="ENSLLET00000046603.1">
    <property type="protein sequence ID" value="ENSLLEP00000044811.1"/>
    <property type="gene ID" value="ENSLLEG00000028413.1"/>
</dbReference>
<keyword evidence="11 19" id="KW-0058">Aromatic hydrocarbons catabolism</keyword>
<dbReference type="SUPFAM" id="SSF53474">
    <property type="entry name" value="alpha/beta-Hydrolases"/>
    <property type="match status" value="1"/>
</dbReference>
<dbReference type="EC" id="3.3.2.9" evidence="19"/>
<sequence length="420" mass="47705">MSYIGPVCWYVQFVAGWKEGQWVQHKTPSSHNALAPGRPRERGAMWQQLLQDGRLAFNEHWPRSVLVPVAVGLGGVMVGWMFCGRKPKTIEMGDGWWGSGQRPRLQTEDASVRPFTIEVSEEAVKDLHERLDRTRFCEPLENSQFDYGLNCAYLQRIVTYWRNDFGWSKLVEHLNRYLHYATTIEGLEVHIIHVKPPNLAPGQKALPLLMVHGWPECFYEFYHVIPLLTEPAKHGLNPDLVFEVICPSIPGYGFSEASHKKGFNAVAAARVFYKLMLRLGFKEFYLQGGDWGSLITTTISQMKPESVKGLHVNFIFMPLGGLGHFLTLALGRYLPWLVGMTNEDVKRLYPYLKKNLYAWIRDSGYLHLQATKPDSLGSAMNDSPAGLASYMLEKYATWIGPDARHLENGGLERSDQTTCS</sequence>
<keyword evidence="15 20" id="KW-1133">Transmembrane helix</keyword>
<dbReference type="InterPro" id="IPR029058">
    <property type="entry name" value="AB_hydrolase_fold"/>
</dbReference>
<evidence type="ECO:0000256" key="2">
    <source>
        <dbReference type="ARBA" id="ARBA00000221"/>
    </source>
</evidence>
<evidence type="ECO:0000256" key="4">
    <source>
        <dbReference type="ARBA" id="ARBA00001899"/>
    </source>
</evidence>
<reference evidence="22" key="1">
    <citation type="submission" date="2025-08" db="UniProtKB">
        <authorList>
            <consortium name="Ensembl"/>
        </authorList>
    </citation>
    <scope>IDENTIFICATION</scope>
</reference>
<evidence type="ECO:0000256" key="1">
    <source>
        <dbReference type="ARBA" id="ARBA00000146"/>
    </source>
</evidence>
<dbReference type="GO" id="GO:0097176">
    <property type="term" value="P:epoxide metabolic process"/>
    <property type="evidence" value="ECO:0007669"/>
    <property type="project" value="TreeGrafter"/>
</dbReference>